<dbReference type="Pfam" id="PF01135">
    <property type="entry name" value="PCMT"/>
    <property type="match status" value="1"/>
</dbReference>
<keyword evidence="5" id="KW-0949">S-adenosyl-L-methionine</keyword>
<feature type="region of interest" description="Disordered" evidence="6">
    <location>
        <begin position="341"/>
        <end position="362"/>
    </location>
</feature>
<dbReference type="Gene3D" id="3.40.50.150">
    <property type="entry name" value="Vaccinia Virus protein VP39"/>
    <property type="match status" value="2"/>
</dbReference>
<dbReference type="Proteomes" id="UP000198635">
    <property type="component" value="Unassembled WGS sequence"/>
</dbReference>
<dbReference type="InterPro" id="IPR000878">
    <property type="entry name" value="4pyrrol_Mease"/>
</dbReference>
<keyword evidence="4 8" id="KW-0808">Transferase</keyword>
<dbReference type="InterPro" id="IPR029063">
    <property type="entry name" value="SAM-dependent_MTases_sf"/>
</dbReference>
<dbReference type="InterPro" id="IPR014777">
    <property type="entry name" value="4pyrrole_Mease_sub1"/>
</dbReference>
<dbReference type="AlphaFoldDB" id="A0A1I3WJ65"/>
<evidence type="ECO:0000256" key="3">
    <source>
        <dbReference type="ARBA" id="ARBA00022603"/>
    </source>
</evidence>
<dbReference type="CDD" id="cd02440">
    <property type="entry name" value="AdoMet_MTases"/>
    <property type="match status" value="1"/>
</dbReference>
<protein>
    <submittedName>
        <fullName evidence="8">Precorrin-6Y C5,15-methyltransferase (Decarboxylating)</fullName>
    </submittedName>
</protein>
<dbReference type="PANTHER" id="PTHR43182">
    <property type="entry name" value="COBALT-PRECORRIN-6B C(15)-METHYLTRANSFERASE (DECARBOXYLATING)"/>
    <property type="match status" value="1"/>
</dbReference>
<dbReference type="InterPro" id="IPR012818">
    <property type="entry name" value="CbiE"/>
</dbReference>
<sequence length="456" mass="49366">MIHVIGLGLSSEQRCPRIMELIREADLVASGKRLLDDLEIAENRRLLLTGMDAFAAAIRARAESASVCVLADGDPLLYGLGASLLRYFAPGELTFHPNVSAMQTACARFGLPWHNCRTLSLHGREDLTPLFAALTHDNLMALYTDQKHSPDAIARLLLERGVTGWRMNVAEALGGPEEKLSTLALTEAAQCTWHALSIVVLERTGNPALPLRLGLDEDALTHNDGLMTKQPVRAFALSLLRLPPDAFMWDLGAGSGAVSLEAARLLGKGRVVAVERQAERVRHIRENVERTGAWLVEVVHGSLEEFLGNGNFGDYGKNRNYRTYGSYGTYEKAAEAQDGHAACPKHTSYRPHMSHSSYSSHSSHSSAPTHIFIGGGASAPVLAQCAALLSSGGRMVIAAVLLSTLETARTVFQELGWPLKVHQLMHHAGSPLAGDLRLTPSNPVFLLETQKPSSDT</sequence>
<dbReference type="InterPro" id="IPR006365">
    <property type="entry name" value="Cbl_synth_CobL"/>
</dbReference>
<name>A0A1I3WJ65_9BACT</name>
<evidence type="ECO:0000256" key="1">
    <source>
        <dbReference type="ARBA" id="ARBA00004953"/>
    </source>
</evidence>
<keyword evidence="9" id="KW-1185">Reference proteome</keyword>
<dbReference type="NCBIfam" id="TIGR02467">
    <property type="entry name" value="CbiE"/>
    <property type="match status" value="1"/>
</dbReference>
<dbReference type="UniPathway" id="UPA00148"/>
<keyword evidence="3 8" id="KW-0489">Methyltransferase</keyword>
<dbReference type="EMBL" id="FORX01000013">
    <property type="protein sequence ID" value="SFK07203.1"/>
    <property type="molecule type" value="Genomic_DNA"/>
</dbReference>
<gene>
    <name evidence="8" type="ORF">SAMN04488082_11356</name>
</gene>
<dbReference type="PIRSF" id="PIRSF036428">
    <property type="entry name" value="CobL"/>
    <property type="match status" value="1"/>
</dbReference>
<dbReference type="SUPFAM" id="SSF53335">
    <property type="entry name" value="S-adenosyl-L-methionine-dependent methyltransferases"/>
    <property type="match status" value="1"/>
</dbReference>
<dbReference type="Gene3D" id="3.40.1010.10">
    <property type="entry name" value="Cobalt-precorrin-4 Transmethylase, Domain 1"/>
    <property type="match status" value="1"/>
</dbReference>
<dbReference type="CDD" id="cd11644">
    <property type="entry name" value="Precorrin-6Y-MT"/>
    <property type="match status" value="1"/>
</dbReference>
<dbReference type="STRING" id="52560.SAMN04488082_11356"/>
<keyword evidence="2" id="KW-0169">Cobalamin biosynthesis</keyword>
<organism evidence="8 9">
    <name type="scientific">Desulfomicrobium apsheronum</name>
    <dbReference type="NCBI Taxonomy" id="52560"/>
    <lineage>
        <taxon>Bacteria</taxon>
        <taxon>Pseudomonadati</taxon>
        <taxon>Thermodesulfobacteriota</taxon>
        <taxon>Desulfovibrionia</taxon>
        <taxon>Desulfovibrionales</taxon>
        <taxon>Desulfomicrobiaceae</taxon>
        <taxon>Desulfomicrobium</taxon>
    </lineage>
</organism>
<proteinExistence type="predicted"/>
<dbReference type="InterPro" id="IPR014776">
    <property type="entry name" value="4pyrrole_Mease_sub2"/>
</dbReference>
<reference evidence="9" key="1">
    <citation type="submission" date="2016-10" db="EMBL/GenBank/DDBJ databases">
        <authorList>
            <person name="Varghese N."/>
            <person name="Submissions S."/>
        </authorList>
    </citation>
    <scope>NUCLEOTIDE SEQUENCE [LARGE SCALE GENOMIC DNA]</scope>
    <source>
        <strain evidence="9">DSM 5918</strain>
    </source>
</reference>
<dbReference type="GO" id="GO:0032259">
    <property type="term" value="P:methylation"/>
    <property type="evidence" value="ECO:0007669"/>
    <property type="project" value="UniProtKB-KW"/>
</dbReference>
<feature type="domain" description="Tetrapyrrole methylase" evidence="7">
    <location>
        <begin position="1"/>
        <end position="187"/>
    </location>
</feature>
<accession>A0A1I3WJ65</accession>
<comment type="pathway">
    <text evidence="1">Cofactor biosynthesis; adenosylcobalamin biosynthesis.</text>
</comment>
<dbReference type="Gene3D" id="3.30.950.10">
    <property type="entry name" value="Methyltransferase, Cobalt-precorrin-4 Transmethylase, Domain 2"/>
    <property type="match status" value="1"/>
</dbReference>
<evidence type="ECO:0000256" key="5">
    <source>
        <dbReference type="ARBA" id="ARBA00022691"/>
    </source>
</evidence>
<dbReference type="Pfam" id="PF00590">
    <property type="entry name" value="TP_methylase"/>
    <property type="match status" value="1"/>
</dbReference>
<evidence type="ECO:0000313" key="8">
    <source>
        <dbReference type="EMBL" id="SFK07203.1"/>
    </source>
</evidence>
<evidence type="ECO:0000256" key="2">
    <source>
        <dbReference type="ARBA" id="ARBA00022573"/>
    </source>
</evidence>
<dbReference type="OrthoDB" id="9787825at2"/>
<dbReference type="InterPro" id="IPR050714">
    <property type="entry name" value="Cobalamin_biosynth_MTase"/>
</dbReference>
<dbReference type="PANTHER" id="PTHR43182:SF1">
    <property type="entry name" value="COBALT-PRECORRIN-7 C(5)-METHYLTRANSFERASE"/>
    <property type="match status" value="1"/>
</dbReference>
<dbReference type="SUPFAM" id="SSF53790">
    <property type="entry name" value="Tetrapyrrole methylase"/>
    <property type="match status" value="1"/>
</dbReference>
<evidence type="ECO:0000313" key="9">
    <source>
        <dbReference type="Proteomes" id="UP000198635"/>
    </source>
</evidence>
<dbReference type="GO" id="GO:0009236">
    <property type="term" value="P:cobalamin biosynthetic process"/>
    <property type="evidence" value="ECO:0007669"/>
    <property type="project" value="UniProtKB-UniPathway"/>
</dbReference>
<dbReference type="RefSeq" id="WP_092376219.1">
    <property type="nucleotide sequence ID" value="NZ_FORX01000013.1"/>
</dbReference>
<evidence type="ECO:0000259" key="7">
    <source>
        <dbReference type="Pfam" id="PF00590"/>
    </source>
</evidence>
<dbReference type="GO" id="GO:0008276">
    <property type="term" value="F:protein methyltransferase activity"/>
    <property type="evidence" value="ECO:0007669"/>
    <property type="project" value="InterPro"/>
</dbReference>
<evidence type="ECO:0000256" key="4">
    <source>
        <dbReference type="ARBA" id="ARBA00022679"/>
    </source>
</evidence>
<evidence type="ECO:0000256" key="6">
    <source>
        <dbReference type="SAM" id="MobiDB-lite"/>
    </source>
</evidence>
<dbReference type="InterPro" id="IPR035996">
    <property type="entry name" value="4pyrrol_Methylase_sf"/>
</dbReference>